<evidence type="ECO:0000313" key="2">
    <source>
        <dbReference type="EMBL" id="KAK2578703.1"/>
    </source>
</evidence>
<sequence>MDLVYIPEVLTYGSFRNPQYHDYEQPWNRDCFGYGRSTSARCQRFQKKQQPLPEHYQQRKQVSKENCHLCRESKRRSLALYIRGKSRQSSCQEIHEDIEEEKEEEEDEAIGVEKEDNASENYDKNVSLFSNNQKQCEESEKFANKCATRT</sequence>
<name>A0AAD9VL95_9HYME</name>
<reference evidence="2" key="2">
    <citation type="journal article" date="2023" name="Commun. Biol.">
        <title>Intrasexual cuticular hydrocarbon dimorphism in a wasp sheds light on hydrocarbon biosynthesis genes in Hymenoptera.</title>
        <authorList>
            <person name="Moris V.C."/>
            <person name="Podsiadlowski L."/>
            <person name="Martin S."/>
            <person name="Oeyen J.P."/>
            <person name="Donath A."/>
            <person name="Petersen M."/>
            <person name="Wilbrandt J."/>
            <person name="Misof B."/>
            <person name="Liedtke D."/>
            <person name="Thamm M."/>
            <person name="Scheiner R."/>
            <person name="Schmitt T."/>
            <person name="Niehuis O."/>
        </authorList>
    </citation>
    <scope>NUCLEOTIDE SEQUENCE</scope>
    <source>
        <strain evidence="2">GBR_01_08_01A</strain>
    </source>
</reference>
<dbReference type="Proteomes" id="UP001258017">
    <property type="component" value="Unassembled WGS sequence"/>
</dbReference>
<dbReference type="AlphaFoldDB" id="A0AAD9VL95"/>
<proteinExistence type="predicted"/>
<reference evidence="2" key="1">
    <citation type="submission" date="2021-08" db="EMBL/GenBank/DDBJ databases">
        <authorList>
            <person name="Misof B."/>
            <person name="Oliver O."/>
            <person name="Podsiadlowski L."/>
            <person name="Donath A."/>
            <person name="Peters R."/>
            <person name="Mayer C."/>
            <person name="Rust J."/>
            <person name="Gunkel S."/>
            <person name="Lesny P."/>
            <person name="Martin S."/>
            <person name="Oeyen J.P."/>
            <person name="Petersen M."/>
            <person name="Panagiotis P."/>
            <person name="Wilbrandt J."/>
            <person name="Tanja T."/>
        </authorList>
    </citation>
    <scope>NUCLEOTIDE SEQUENCE</scope>
    <source>
        <strain evidence="2">GBR_01_08_01A</strain>
        <tissue evidence="2">Thorax + abdomen</tissue>
    </source>
</reference>
<keyword evidence="3" id="KW-1185">Reference proteome</keyword>
<feature type="compositionally biased region" description="Basic and acidic residues" evidence="1">
    <location>
        <begin position="111"/>
        <end position="123"/>
    </location>
</feature>
<comment type="caution">
    <text evidence="2">The sequence shown here is derived from an EMBL/GenBank/DDBJ whole genome shotgun (WGS) entry which is preliminary data.</text>
</comment>
<accession>A0AAD9VL95</accession>
<evidence type="ECO:0000313" key="3">
    <source>
        <dbReference type="Proteomes" id="UP001258017"/>
    </source>
</evidence>
<evidence type="ECO:0000256" key="1">
    <source>
        <dbReference type="SAM" id="MobiDB-lite"/>
    </source>
</evidence>
<feature type="compositionally biased region" description="Acidic residues" evidence="1">
    <location>
        <begin position="96"/>
        <end position="110"/>
    </location>
</feature>
<dbReference type="EMBL" id="JAIFRP010000196">
    <property type="protein sequence ID" value="KAK2578703.1"/>
    <property type="molecule type" value="Genomic_DNA"/>
</dbReference>
<organism evidence="2 3">
    <name type="scientific">Odynerus spinipes</name>
    <dbReference type="NCBI Taxonomy" id="1348599"/>
    <lineage>
        <taxon>Eukaryota</taxon>
        <taxon>Metazoa</taxon>
        <taxon>Ecdysozoa</taxon>
        <taxon>Arthropoda</taxon>
        <taxon>Hexapoda</taxon>
        <taxon>Insecta</taxon>
        <taxon>Pterygota</taxon>
        <taxon>Neoptera</taxon>
        <taxon>Endopterygota</taxon>
        <taxon>Hymenoptera</taxon>
        <taxon>Apocrita</taxon>
        <taxon>Aculeata</taxon>
        <taxon>Vespoidea</taxon>
        <taxon>Vespidae</taxon>
        <taxon>Eumeninae</taxon>
        <taxon>Odynerus</taxon>
    </lineage>
</organism>
<protein>
    <submittedName>
        <fullName evidence="2">Uncharacterized protein</fullName>
    </submittedName>
</protein>
<feature type="region of interest" description="Disordered" evidence="1">
    <location>
        <begin position="92"/>
        <end position="124"/>
    </location>
</feature>
<gene>
    <name evidence="2" type="ORF">KPH14_011670</name>
</gene>